<sequence>MLNLLKIVVLSSCITAFSVNAADTETLDKTNNRLTEISGVMQSINEELNSQRSNIRALKSRIDADQKEDKAFRNSVLRELRQLRRQNETLTYTLMKDKNKASASNKEGTVISQGSSSNSTPDGKMIFGEDEFIYVKEANAYIDARIDTGAAVSSISATDITEFERNGKKWYRFTLAANDRFIEMEAPHVRYSEIRQSSKDTTTKRPVVSLNVKIGDYSTSSEFTLTDRSKMQYSLLIGRTFIQDIAVVDVSRQHIFERENNVLVLLNRDAYNAAKDKGINPNAEYDKQNINESAGKIAYPADNGANLGDDAEKALPPVIDKLNTAQKEK</sequence>
<evidence type="ECO:0000256" key="1">
    <source>
        <dbReference type="SAM" id="Coils"/>
    </source>
</evidence>
<dbReference type="AlphaFoldDB" id="E8LHL9"/>
<keyword evidence="3" id="KW-0732">Signal</keyword>
<evidence type="ECO:0000313" key="6">
    <source>
        <dbReference type="Proteomes" id="UP000018458"/>
    </source>
</evidence>
<dbReference type="InterPro" id="IPR021109">
    <property type="entry name" value="Peptidase_aspartic_dom_sf"/>
</dbReference>
<dbReference type="STRING" id="762983.HMPREF9444_00135"/>
<keyword evidence="6" id="KW-1185">Reference proteome</keyword>
<name>E8LHL9_SUCHY</name>
<keyword evidence="1" id="KW-0175">Coiled coil</keyword>
<dbReference type="RefSeq" id="WP_009142362.1">
    <property type="nucleotide sequence ID" value="NZ_GL830945.1"/>
</dbReference>
<evidence type="ECO:0000313" key="5">
    <source>
        <dbReference type="EMBL" id="EFY07981.1"/>
    </source>
</evidence>
<feature type="chain" id="PRO_5003224150" description="Retropepsin-like aspartic endopeptidase domain-containing protein" evidence="3">
    <location>
        <begin position="22"/>
        <end position="329"/>
    </location>
</feature>
<feature type="coiled-coil region" evidence="1">
    <location>
        <begin position="41"/>
        <end position="68"/>
    </location>
</feature>
<comment type="caution">
    <text evidence="5">The sequence shown here is derived from an EMBL/GenBank/DDBJ whole genome shotgun (WGS) entry which is preliminary data.</text>
</comment>
<dbReference type="Proteomes" id="UP000018458">
    <property type="component" value="Unassembled WGS sequence"/>
</dbReference>
<dbReference type="PANTHER" id="PTHR38037:SF2">
    <property type="entry name" value="ATP-DEPENDENT ZINC PROTEASE DOMAIN-CONTAINING PROTEIN-RELATED"/>
    <property type="match status" value="1"/>
</dbReference>
<dbReference type="PANTHER" id="PTHR38037">
    <property type="entry name" value="ZN_PROTEASE DOMAIN-CONTAINING PROTEIN"/>
    <property type="match status" value="1"/>
</dbReference>
<feature type="region of interest" description="Disordered" evidence="2">
    <location>
        <begin position="103"/>
        <end position="122"/>
    </location>
</feature>
<protein>
    <recommendedName>
        <fullName evidence="4">Retropepsin-like aspartic endopeptidase domain-containing protein</fullName>
    </recommendedName>
</protein>
<dbReference type="Gene3D" id="2.40.70.10">
    <property type="entry name" value="Acid Proteases"/>
    <property type="match status" value="1"/>
</dbReference>
<dbReference type="Pfam" id="PF05618">
    <property type="entry name" value="Zn_protease"/>
    <property type="match status" value="1"/>
</dbReference>
<dbReference type="SUPFAM" id="SSF50630">
    <property type="entry name" value="Acid proteases"/>
    <property type="match status" value="1"/>
</dbReference>
<gene>
    <name evidence="5" type="ORF">HMPREF9444_00135</name>
</gene>
<accession>E8LHL9</accession>
<dbReference type="eggNOG" id="COG4067">
    <property type="taxonomic scope" value="Bacteria"/>
</dbReference>
<dbReference type="InterPro" id="IPR008503">
    <property type="entry name" value="Asp_endopeptidase"/>
</dbReference>
<proteinExistence type="predicted"/>
<feature type="signal peptide" evidence="3">
    <location>
        <begin position="1"/>
        <end position="21"/>
    </location>
</feature>
<feature type="compositionally biased region" description="Polar residues" evidence="2">
    <location>
        <begin position="103"/>
        <end position="121"/>
    </location>
</feature>
<evidence type="ECO:0000256" key="2">
    <source>
        <dbReference type="SAM" id="MobiDB-lite"/>
    </source>
</evidence>
<organism evidence="5 6">
    <name type="scientific">Succinatimonas hippei (strain DSM 22608 / JCM 16073 / KCTC 15190 / YIT 12066)</name>
    <dbReference type="NCBI Taxonomy" id="762983"/>
    <lineage>
        <taxon>Bacteria</taxon>
        <taxon>Pseudomonadati</taxon>
        <taxon>Pseudomonadota</taxon>
        <taxon>Gammaproteobacteria</taxon>
        <taxon>Aeromonadales</taxon>
        <taxon>Succinivibrionaceae</taxon>
        <taxon>Succinatimonas</taxon>
    </lineage>
</organism>
<dbReference type="EMBL" id="AEVO01000007">
    <property type="protein sequence ID" value="EFY07981.1"/>
    <property type="molecule type" value="Genomic_DNA"/>
</dbReference>
<evidence type="ECO:0000259" key="4">
    <source>
        <dbReference type="Pfam" id="PF05618"/>
    </source>
</evidence>
<reference evidence="5 6" key="1">
    <citation type="submission" date="2011-01" db="EMBL/GenBank/DDBJ databases">
        <authorList>
            <person name="Weinstock G."/>
            <person name="Sodergren E."/>
            <person name="Clifton S."/>
            <person name="Fulton L."/>
            <person name="Fulton B."/>
            <person name="Courtney L."/>
            <person name="Fronick C."/>
            <person name="Harrison M."/>
            <person name="Strong C."/>
            <person name="Farmer C."/>
            <person name="Delahaunty K."/>
            <person name="Markovic C."/>
            <person name="Hall O."/>
            <person name="Minx P."/>
            <person name="Tomlinson C."/>
            <person name="Mitreva M."/>
            <person name="Hou S."/>
            <person name="Chen J."/>
            <person name="Wollam A."/>
            <person name="Pepin K.H."/>
            <person name="Johnson M."/>
            <person name="Bhonagiri V."/>
            <person name="Zhang X."/>
            <person name="Suruliraj S."/>
            <person name="Warren W."/>
            <person name="Chinwalla A."/>
            <person name="Mardis E.R."/>
            <person name="Wilson R.K."/>
        </authorList>
    </citation>
    <scope>NUCLEOTIDE SEQUENCE [LARGE SCALE GENOMIC DNA]</scope>
    <source>
        <strain evidence="6">DSM 22608 / JCM 16073 / KCTC 15190 / YIT 12066</strain>
    </source>
</reference>
<evidence type="ECO:0000256" key="3">
    <source>
        <dbReference type="SAM" id="SignalP"/>
    </source>
</evidence>
<feature type="domain" description="Retropepsin-like aspartic endopeptidase" evidence="4">
    <location>
        <begin position="126"/>
        <end position="258"/>
    </location>
</feature>
<dbReference type="OrthoDB" id="8546610at2"/>
<dbReference type="HOGENOM" id="CLU_070079_0_0_6"/>